<dbReference type="InterPro" id="IPR012837">
    <property type="entry name" value="NrdG"/>
</dbReference>
<dbReference type="EMBL" id="CP034412">
    <property type="protein sequence ID" value="QCY46993.1"/>
    <property type="molecule type" value="Genomic_DNA"/>
</dbReference>
<name>A0A5B7WV96_9MICC</name>
<proteinExistence type="predicted"/>
<dbReference type="Pfam" id="PF13353">
    <property type="entry name" value="Fer4_12"/>
    <property type="match status" value="1"/>
</dbReference>
<evidence type="ECO:0000256" key="1">
    <source>
        <dbReference type="ARBA" id="ARBA00001966"/>
    </source>
</evidence>
<evidence type="ECO:0000256" key="3">
    <source>
        <dbReference type="ARBA" id="ARBA00022691"/>
    </source>
</evidence>
<dbReference type="AlphaFoldDB" id="A0A5B7WV96"/>
<dbReference type="SFLD" id="SFLDS00029">
    <property type="entry name" value="Radical_SAM"/>
    <property type="match status" value="1"/>
</dbReference>
<protein>
    <submittedName>
        <fullName evidence="7">Anaerobic ribonucleoside-triphosphate reductase-activating protein</fullName>
    </submittedName>
</protein>
<dbReference type="InterPro" id="IPR034457">
    <property type="entry name" value="Organic_radical-activating"/>
</dbReference>
<dbReference type="KEGG" id="gcr:GcLGCM259_1258"/>
<dbReference type="InterPro" id="IPR013785">
    <property type="entry name" value="Aldolase_TIM"/>
</dbReference>
<dbReference type="GO" id="GO:0046872">
    <property type="term" value="F:metal ion binding"/>
    <property type="evidence" value="ECO:0007669"/>
    <property type="project" value="UniProtKB-KW"/>
</dbReference>
<evidence type="ECO:0000256" key="2">
    <source>
        <dbReference type="ARBA" id="ARBA00022485"/>
    </source>
</evidence>
<evidence type="ECO:0000256" key="6">
    <source>
        <dbReference type="ARBA" id="ARBA00023014"/>
    </source>
</evidence>
<organism evidence="7 8">
    <name type="scientific">Glutamicibacter creatinolyticus</name>
    <dbReference type="NCBI Taxonomy" id="162496"/>
    <lineage>
        <taxon>Bacteria</taxon>
        <taxon>Bacillati</taxon>
        <taxon>Actinomycetota</taxon>
        <taxon>Actinomycetes</taxon>
        <taxon>Micrococcales</taxon>
        <taxon>Micrococcaceae</taxon>
        <taxon>Glutamicibacter</taxon>
    </lineage>
</organism>
<dbReference type="PANTHER" id="PTHR30352">
    <property type="entry name" value="PYRUVATE FORMATE-LYASE-ACTIVATING ENZYME"/>
    <property type="match status" value="1"/>
</dbReference>
<keyword evidence="3" id="KW-0949">S-adenosyl-L-methionine</keyword>
<dbReference type="InterPro" id="IPR007197">
    <property type="entry name" value="rSAM"/>
</dbReference>
<dbReference type="InterPro" id="IPR058240">
    <property type="entry name" value="rSAM_sf"/>
</dbReference>
<sequence length="203" mass="22204">MPSALRVARVLHATRAEGPHLRSAIWVQGCSIRCKGCINPHLFTERGGTLREVGDIIAEAQQHEVEGITLIGGEPFDQAAAGADLAEAAQAAGLGVLTFTGYTMESLQNRDPDAARLIDATDLLVDGPYREDEPETERALIGSANQRFIHLSSRYEDYDPAWAPNRVDVRIHPDGTVELGGFLDSENLREFSAQSGLLRRRRS</sequence>
<keyword evidence="6" id="KW-0411">Iron-sulfur</keyword>
<dbReference type="SFLD" id="SFLDG01066">
    <property type="entry name" value="organic_radical-activating_enz"/>
    <property type="match status" value="1"/>
</dbReference>
<dbReference type="GO" id="GO:0051539">
    <property type="term" value="F:4 iron, 4 sulfur cluster binding"/>
    <property type="evidence" value="ECO:0007669"/>
    <property type="project" value="UniProtKB-KW"/>
</dbReference>
<keyword evidence="5" id="KW-0408">Iron</keyword>
<comment type="cofactor">
    <cofactor evidence="1">
        <name>[4Fe-4S] cluster</name>
        <dbReference type="ChEBI" id="CHEBI:49883"/>
    </cofactor>
</comment>
<dbReference type="Gene3D" id="3.20.20.70">
    <property type="entry name" value="Aldolase class I"/>
    <property type="match status" value="1"/>
</dbReference>
<accession>A0A5B7WV96</accession>
<dbReference type="GO" id="GO:0004748">
    <property type="term" value="F:ribonucleoside-diphosphate reductase activity, thioredoxin disulfide as acceptor"/>
    <property type="evidence" value="ECO:0007669"/>
    <property type="project" value="TreeGrafter"/>
</dbReference>
<reference evidence="7 8" key="1">
    <citation type="submission" date="2018-12" db="EMBL/GenBank/DDBJ databases">
        <title>Complete Genome Sequence of Glutamicibacter creatinolyticus strain LGCM259,isolated from an abscess of a 12-year-old mare in Italy.</title>
        <authorList>
            <person name="Santos R.G."/>
            <person name="Silva A.L."/>
            <person name="Seyffert N."/>
            <person name="Castro T.L.P."/>
            <person name="Attili A.R."/>
            <person name="Rifici C."/>
            <person name="Mazzullo G."/>
            <person name="Brenig B."/>
            <person name="Venanzi F."/>
            <person name="Azevedo V."/>
        </authorList>
    </citation>
    <scope>NUCLEOTIDE SEQUENCE [LARGE SCALE GENOMIC DNA]</scope>
    <source>
        <strain evidence="7 8">LGCM 259</strain>
    </source>
</reference>
<evidence type="ECO:0000313" key="7">
    <source>
        <dbReference type="EMBL" id="QCY46993.1"/>
    </source>
</evidence>
<dbReference type="RefSeq" id="WP_138926122.1">
    <property type="nucleotide sequence ID" value="NZ_CP034412.1"/>
</dbReference>
<dbReference type="SUPFAM" id="SSF102114">
    <property type="entry name" value="Radical SAM enzymes"/>
    <property type="match status" value="1"/>
</dbReference>
<keyword evidence="8" id="KW-1185">Reference proteome</keyword>
<dbReference type="Proteomes" id="UP000307000">
    <property type="component" value="Chromosome"/>
</dbReference>
<gene>
    <name evidence="7" type="ORF">GcLGCM259_1258</name>
</gene>
<dbReference type="SFLD" id="SFLDF00299">
    <property type="entry name" value="anaerobic_ribonucleoside-triph"/>
    <property type="match status" value="1"/>
</dbReference>
<dbReference type="GO" id="GO:0043365">
    <property type="term" value="F:[formate-C-acetyltransferase]-activating enzyme activity"/>
    <property type="evidence" value="ECO:0007669"/>
    <property type="project" value="InterPro"/>
</dbReference>
<evidence type="ECO:0000313" key="8">
    <source>
        <dbReference type="Proteomes" id="UP000307000"/>
    </source>
</evidence>
<dbReference type="PANTHER" id="PTHR30352:SF2">
    <property type="entry name" value="ANAEROBIC RIBONUCLEOSIDE-TRIPHOSPHATE REDUCTASE-ACTIVATING PROTEIN"/>
    <property type="match status" value="1"/>
</dbReference>
<evidence type="ECO:0000256" key="4">
    <source>
        <dbReference type="ARBA" id="ARBA00022723"/>
    </source>
</evidence>
<dbReference type="SFLD" id="SFLDG01063">
    <property type="entry name" value="activating_enzymes__group_1"/>
    <property type="match status" value="1"/>
</dbReference>
<evidence type="ECO:0000256" key="5">
    <source>
        <dbReference type="ARBA" id="ARBA00023004"/>
    </source>
</evidence>
<keyword evidence="2" id="KW-0004">4Fe-4S</keyword>
<keyword evidence="4" id="KW-0479">Metal-binding</keyword>